<dbReference type="Gene3D" id="1.10.287.130">
    <property type="match status" value="1"/>
</dbReference>
<dbReference type="InterPro" id="IPR001789">
    <property type="entry name" value="Sig_transdc_resp-reg_receiver"/>
</dbReference>
<dbReference type="InterPro" id="IPR036890">
    <property type="entry name" value="HATPase_C_sf"/>
</dbReference>
<dbReference type="PANTHER" id="PTHR43047">
    <property type="entry name" value="TWO-COMPONENT HISTIDINE PROTEIN KINASE"/>
    <property type="match status" value="1"/>
</dbReference>
<dbReference type="InterPro" id="IPR011006">
    <property type="entry name" value="CheY-like_superfamily"/>
</dbReference>
<evidence type="ECO:0000256" key="5">
    <source>
        <dbReference type="PROSITE-ProRule" id="PRU00169"/>
    </source>
</evidence>
<dbReference type="Gene3D" id="3.40.50.2300">
    <property type="match status" value="1"/>
</dbReference>
<reference evidence="8 9" key="1">
    <citation type="submission" date="2018-08" db="EMBL/GenBank/DDBJ databases">
        <title>Genomic Encyclopedia of Archaeal and Bacterial Type Strains, Phase II (KMG-II): from individual species to whole genera.</title>
        <authorList>
            <person name="Goeker M."/>
        </authorList>
    </citation>
    <scope>NUCLEOTIDE SEQUENCE [LARGE SCALE GENOMIC DNA]</scope>
    <source>
        <strain evidence="8 9">DSM 2261</strain>
    </source>
</reference>
<dbReference type="PROSITE" id="PS50109">
    <property type="entry name" value="HIS_KIN"/>
    <property type="match status" value="1"/>
</dbReference>
<accession>A0ABX9JRG5</accession>
<proteinExistence type="predicted"/>
<gene>
    <name evidence="8" type="ORF">ATI61_113187</name>
</gene>
<evidence type="ECO:0000256" key="3">
    <source>
        <dbReference type="ARBA" id="ARBA00022679"/>
    </source>
</evidence>
<dbReference type="SMART" id="SM00448">
    <property type="entry name" value="REC"/>
    <property type="match status" value="1"/>
</dbReference>
<keyword evidence="4" id="KW-0418">Kinase</keyword>
<keyword evidence="3" id="KW-0808">Transferase</keyword>
<feature type="domain" description="Response regulatory" evidence="7">
    <location>
        <begin position="22"/>
        <end position="138"/>
    </location>
</feature>
<comment type="caution">
    <text evidence="8">The sequence shown here is derived from an EMBL/GenBank/DDBJ whole genome shotgun (WGS) entry which is preliminary data.</text>
</comment>
<dbReference type="EMBL" id="QUMU01000013">
    <property type="protein sequence ID" value="REG25123.1"/>
    <property type="molecule type" value="Genomic_DNA"/>
</dbReference>
<dbReference type="InterPro" id="IPR003594">
    <property type="entry name" value="HATPase_dom"/>
</dbReference>
<dbReference type="InterPro" id="IPR005467">
    <property type="entry name" value="His_kinase_dom"/>
</dbReference>
<evidence type="ECO:0000313" key="8">
    <source>
        <dbReference type="EMBL" id="REG25123.1"/>
    </source>
</evidence>
<dbReference type="Proteomes" id="UP000256345">
    <property type="component" value="Unassembled WGS sequence"/>
</dbReference>
<dbReference type="InterPro" id="IPR004358">
    <property type="entry name" value="Sig_transdc_His_kin-like_C"/>
</dbReference>
<dbReference type="PRINTS" id="PR00344">
    <property type="entry name" value="BCTRLSENSOR"/>
</dbReference>
<evidence type="ECO:0000256" key="4">
    <source>
        <dbReference type="ARBA" id="ARBA00022777"/>
    </source>
</evidence>
<dbReference type="Pfam" id="PF02518">
    <property type="entry name" value="HATPase_c"/>
    <property type="match status" value="1"/>
</dbReference>
<evidence type="ECO:0000256" key="1">
    <source>
        <dbReference type="ARBA" id="ARBA00000085"/>
    </source>
</evidence>
<feature type="domain" description="Histidine kinase" evidence="6">
    <location>
        <begin position="180"/>
        <end position="394"/>
    </location>
</feature>
<protein>
    <recommendedName>
        <fullName evidence="2">histidine kinase</fullName>
        <ecNumber evidence="2">2.7.13.3</ecNumber>
    </recommendedName>
</protein>
<comment type="catalytic activity">
    <reaction evidence="1">
        <text>ATP + protein L-histidine = ADP + protein N-phospho-L-histidine.</text>
        <dbReference type="EC" id="2.7.13.3"/>
    </reaction>
</comment>
<dbReference type="PANTHER" id="PTHR43047:SF72">
    <property type="entry name" value="OSMOSENSING HISTIDINE PROTEIN KINASE SLN1"/>
    <property type="match status" value="1"/>
</dbReference>
<evidence type="ECO:0000259" key="7">
    <source>
        <dbReference type="PROSITE" id="PS50110"/>
    </source>
</evidence>
<sequence length="408" mass="43778">MSQEPDAAPSHPLAARRAHPWRVLIVDDDEASRKTAAALLSPAGYALVFASSGHEALDAVREASPDLVLLDVMMPGLDGLEVCRRLRELSREDYFPIVLLTALDGRREVVLGLEAGADDFLSKPVHGAELRARVANLLKVRAYHQLLTTQRDSALATVDELRQQILRADRLATLGTFAAGVSHELNNIAQVLHVAVSELPSEPAGPEEQDGPGTRQMLAVATQHVTELARGILRMARPQEDRTLLADLGRTLVEVRDMLRITGRARHVRLSLELPDSPCVIPASPVHAQQVFLNLLSNAADALSGTPQPEIQAGVRHAPGGRVEAWVQDNGPGMSEEVLARVFEPFFTTKPAGQGTGLGLPVVKQLVESWGGQLHFQSRPGHGTRVVVDAPAAPSSATTSSNIPSPIA</sequence>
<dbReference type="Gene3D" id="3.30.565.10">
    <property type="entry name" value="Histidine kinase-like ATPase, C-terminal domain"/>
    <property type="match status" value="1"/>
</dbReference>
<dbReference type="SMART" id="SM00387">
    <property type="entry name" value="HATPase_c"/>
    <property type="match status" value="1"/>
</dbReference>
<keyword evidence="9" id="KW-1185">Reference proteome</keyword>
<organism evidence="8 9">
    <name type="scientific">Archangium gephyra</name>
    <dbReference type="NCBI Taxonomy" id="48"/>
    <lineage>
        <taxon>Bacteria</taxon>
        <taxon>Pseudomonadati</taxon>
        <taxon>Myxococcota</taxon>
        <taxon>Myxococcia</taxon>
        <taxon>Myxococcales</taxon>
        <taxon>Cystobacterineae</taxon>
        <taxon>Archangiaceae</taxon>
        <taxon>Archangium</taxon>
    </lineage>
</organism>
<dbReference type="EC" id="2.7.13.3" evidence="2"/>
<evidence type="ECO:0000259" key="6">
    <source>
        <dbReference type="PROSITE" id="PS50109"/>
    </source>
</evidence>
<keyword evidence="5" id="KW-0597">Phosphoprotein</keyword>
<evidence type="ECO:0000313" key="9">
    <source>
        <dbReference type="Proteomes" id="UP000256345"/>
    </source>
</evidence>
<dbReference type="RefSeq" id="WP_082175298.1">
    <property type="nucleotide sequence ID" value="NZ_CP011509.1"/>
</dbReference>
<dbReference type="PROSITE" id="PS50110">
    <property type="entry name" value="RESPONSE_REGULATORY"/>
    <property type="match status" value="1"/>
</dbReference>
<dbReference type="Pfam" id="PF00072">
    <property type="entry name" value="Response_reg"/>
    <property type="match status" value="1"/>
</dbReference>
<evidence type="ECO:0000256" key="2">
    <source>
        <dbReference type="ARBA" id="ARBA00012438"/>
    </source>
</evidence>
<dbReference type="CDD" id="cd17538">
    <property type="entry name" value="REC_D1_PleD-like"/>
    <property type="match status" value="1"/>
</dbReference>
<name>A0ABX9JRG5_9BACT</name>
<feature type="modified residue" description="4-aspartylphosphate" evidence="5">
    <location>
        <position position="71"/>
    </location>
</feature>
<dbReference type="SUPFAM" id="SSF55874">
    <property type="entry name" value="ATPase domain of HSP90 chaperone/DNA topoisomerase II/histidine kinase"/>
    <property type="match status" value="1"/>
</dbReference>
<dbReference type="SUPFAM" id="SSF52172">
    <property type="entry name" value="CheY-like"/>
    <property type="match status" value="1"/>
</dbReference>